<proteinExistence type="predicted"/>
<keyword evidence="1" id="KW-0472">Membrane</keyword>
<name>A0A4S4FJ20_9MICO</name>
<dbReference type="InterPro" id="IPR027381">
    <property type="entry name" value="LytR/CpsA/Psr_C"/>
</dbReference>
<feature type="domain" description="LytR/CpsA/Psr regulator C-terminal" evidence="2">
    <location>
        <begin position="93"/>
        <end position="181"/>
    </location>
</feature>
<sequence length="185" mass="18702">MPAFPSDRFDIHPASVGRVGAHRGAQPKNRGFVTFAWAALATGILVGLGVVWILVINDRVSFDSPFGGTGTGTVAESTTAAPTVAPTIDPSASIIILNGTETDGLAGQVGNTLSAAGWTVGSTGTNATPDVTTTTIYYDNPAQEGAAKGLSEALGGAPIELSQAFYVEGLNRIGILIGADYVPAG</sequence>
<dbReference type="Gene3D" id="3.30.70.2390">
    <property type="match status" value="1"/>
</dbReference>
<dbReference type="Proteomes" id="UP000309133">
    <property type="component" value="Unassembled WGS sequence"/>
</dbReference>
<accession>A0A4S4FJ20</accession>
<comment type="caution">
    <text evidence="3">The sequence shown here is derived from an EMBL/GenBank/DDBJ whole genome shotgun (WGS) entry which is preliminary data.</text>
</comment>
<keyword evidence="1" id="KW-0812">Transmembrane</keyword>
<keyword evidence="4" id="KW-1185">Reference proteome</keyword>
<protein>
    <submittedName>
        <fullName evidence="3">LytR family transcriptional regulator</fullName>
    </submittedName>
</protein>
<evidence type="ECO:0000256" key="1">
    <source>
        <dbReference type="SAM" id="Phobius"/>
    </source>
</evidence>
<dbReference type="AlphaFoldDB" id="A0A4S4FJ20"/>
<reference evidence="3 4" key="1">
    <citation type="submission" date="2019-04" db="EMBL/GenBank/DDBJ databases">
        <authorList>
            <person name="Jiang L."/>
        </authorList>
    </citation>
    <scope>NUCLEOTIDE SEQUENCE [LARGE SCALE GENOMIC DNA]</scope>
    <source>
        <strain evidence="3 4">YIM 131853</strain>
    </source>
</reference>
<dbReference type="EMBL" id="SSSM01000005">
    <property type="protein sequence ID" value="THG29842.1"/>
    <property type="molecule type" value="Genomic_DNA"/>
</dbReference>
<dbReference type="Pfam" id="PF13399">
    <property type="entry name" value="LytR_C"/>
    <property type="match status" value="1"/>
</dbReference>
<evidence type="ECO:0000259" key="2">
    <source>
        <dbReference type="Pfam" id="PF13399"/>
    </source>
</evidence>
<evidence type="ECO:0000313" key="3">
    <source>
        <dbReference type="EMBL" id="THG29842.1"/>
    </source>
</evidence>
<organism evidence="3 4">
    <name type="scientific">Naasia lichenicola</name>
    <dbReference type="NCBI Taxonomy" id="2565933"/>
    <lineage>
        <taxon>Bacteria</taxon>
        <taxon>Bacillati</taxon>
        <taxon>Actinomycetota</taxon>
        <taxon>Actinomycetes</taxon>
        <taxon>Micrococcales</taxon>
        <taxon>Microbacteriaceae</taxon>
        <taxon>Naasia</taxon>
    </lineage>
</organism>
<dbReference type="OrthoDB" id="5125199at2"/>
<evidence type="ECO:0000313" key="4">
    <source>
        <dbReference type="Proteomes" id="UP000309133"/>
    </source>
</evidence>
<keyword evidence="1" id="KW-1133">Transmembrane helix</keyword>
<dbReference type="RefSeq" id="WP_136428171.1">
    <property type="nucleotide sequence ID" value="NZ_SSSM01000005.1"/>
</dbReference>
<gene>
    <name evidence="3" type="ORF">E6C64_14415</name>
</gene>
<feature type="transmembrane region" description="Helical" evidence="1">
    <location>
        <begin position="32"/>
        <end position="55"/>
    </location>
</feature>